<gene>
    <name evidence="1" type="ORF">K8V79_12870</name>
</gene>
<proteinExistence type="predicted"/>
<reference evidence="1" key="1">
    <citation type="journal article" date="2021" name="PeerJ">
        <title>Extensive microbial diversity within the chicken gut microbiome revealed by metagenomics and culture.</title>
        <authorList>
            <person name="Gilroy R."/>
            <person name="Ravi A."/>
            <person name="Getino M."/>
            <person name="Pursley I."/>
            <person name="Horton D.L."/>
            <person name="Alikhan N.F."/>
            <person name="Baker D."/>
            <person name="Gharbi K."/>
            <person name="Hall N."/>
            <person name="Watson M."/>
            <person name="Adriaenssens E.M."/>
            <person name="Foster-Nyarko E."/>
            <person name="Jarju S."/>
            <person name="Secka A."/>
            <person name="Antonio M."/>
            <person name="Oren A."/>
            <person name="Chaudhuri R.R."/>
            <person name="La Ragione R."/>
            <person name="Hildebrand F."/>
            <person name="Pallen M.J."/>
        </authorList>
    </citation>
    <scope>NUCLEOTIDE SEQUENCE</scope>
    <source>
        <strain evidence="1">CHK135-1449</strain>
    </source>
</reference>
<accession>A0A9D2UUT5</accession>
<dbReference type="AlphaFoldDB" id="A0A9D2UUT5"/>
<sequence>MITMYTCSYDDELADIVKAAAKRENRTYRGQFNHYLKLILQHEGLLENPDNKKADCTRQSNQSASV</sequence>
<dbReference type="Proteomes" id="UP000787156">
    <property type="component" value="Unassembled WGS sequence"/>
</dbReference>
<protein>
    <submittedName>
        <fullName evidence="1">Uncharacterized protein</fullName>
    </submittedName>
</protein>
<dbReference type="EMBL" id="DYWX01000142">
    <property type="protein sequence ID" value="HJF29100.1"/>
    <property type="molecule type" value="Genomic_DNA"/>
</dbReference>
<reference evidence="1" key="2">
    <citation type="submission" date="2021-09" db="EMBL/GenBank/DDBJ databases">
        <authorList>
            <person name="Gilroy R."/>
        </authorList>
    </citation>
    <scope>NUCLEOTIDE SEQUENCE</scope>
    <source>
        <strain evidence="1">CHK135-1449</strain>
    </source>
</reference>
<evidence type="ECO:0000313" key="2">
    <source>
        <dbReference type="Proteomes" id="UP000787156"/>
    </source>
</evidence>
<comment type="caution">
    <text evidence="1">The sequence shown here is derived from an EMBL/GenBank/DDBJ whole genome shotgun (WGS) entry which is preliminary data.</text>
</comment>
<evidence type="ECO:0000313" key="1">
    <source>
        <dbReference type="EMBL" id="HJF29100.1"/>
    </source>
</evidence>
<name>A0A9D2UUT5_ACILW</name>
<organism evidence="1 2">
    <name type="scientific">Acinetobacter lwoffii</name>
    <dbReference type="NCBI Taxonomy" id="28090"/>
    <lineage>
        <taxon>Bacteria</taxon>
        <taxon>Pseudomonadati</taxon>
        <taxon>Pseudomonadota</taxon>
        <taxon>Gammaproteobacteria</taxon>
        <taxon>Moraxellales</taxon>
        <taxon>Moraxellaceae</taxon>
        <taxon>Acinetobacter</taxon>
    </lineage>
</organism>